<comment type="caution">
    <text evidence="4">The sequence shown here is derived from an EMBL/GenBank/DDBJ whole genome shotgun (WGS) entry which is preliminary data.</text>
</comment>
<keyword evidence="1" id="KW-0378">Hydrolase</keyword>
<dbReference type="Proteomes" id="UP000034096">
    <property type="component" value="Unassembled WGS sequence"/>
</dbReference>
<keyword evidence="2" id="KW-1133">Transmembrane helix</keyword>
<feature type="domain" description="Peptidase S9 prolyl oligopeptidase catalytic" evidence="3">
    <location>
        <begin position="208"/>
        <end position="342"/>
    </location>
</feature>
<reference evidence="4 5" key="1">
    <citation type="journal article" date="2015" name="Nature">
        <title>rRNA introns, odd ribosomes, and small enigmatic genomes across a large radiation of phyla.</title>
        <authorList>
            <person name="Brown C.T."/>
            <person name="Hug L.A."/>
            <person name="Thomas B.C."/>
            <person name="Sharon I."/>
            <person name="Castelle C.J."/>
            <person name="Singh A."/>
            <person name="Wilkins M.J."/>
            <person name="Williams K.H."/>
            <person name="Banfield J.F."/>
        </authorList>
    </citation>
    <scope>NUCLEOTIDE SEQUENCE [LARGE SCALE GENOMIC DNA]</scope>
</reference>
<protein>
    <recommendedName>
        <fullName evidence="3">Peptidase S9 prolyl oligopeptidase catalytic domain-containing protein</fullName>
    </recommendedName>
</protein>
<dbReference type="PANTHER" id="PTHR22946:SF9">
    <property type="entry name" value="POLYKETIDE TRANSFERASE AF380"/>
    <property type="match status" value="1"/>
</dbReference>
<dbReference type="Gene3D" id="3.40.50.1820">
    <property type="entry name" value="alpha/beta hydrolase"/>
    <property type="match status" value="1"/>
</dbReference>
<dbReference type="SUPFAM" id="SSF53474">
    <property type="entry name" value="alpha/beta-Hydrolases"/>
    <property type="match status" value="1"/>
</dbReference>
<accession>A0A0G0INQ9</accession>
<dbReference type="AlphaFoldDB" id="A0A0G0INQ9"/>
<dbReference type="InterPro" id="IPR029058">
    <property type="entry name" value="AB_hydrolase_fold"/>
</dbReference>
<dbReference type="InterPro" id="IPR001375">
    <property type="entry name" value="Peptidase_S9_cat"/>
</dbReference>
<evidence type="ECO:0000256" key="2">
    <source>
        <dbReference type="SAM" id="Phobius"/>
    </source>
</evidence>
<dbReference type="GO" id="GO:0006508">
    <property type="term" value="P:proteolysis"/>
    <property type="evidence" value="ECO:0007669"/>
    <property type="project" value="InterPro"/>
</dbReference>
<organism evidence="4 5">
    <name type="scientific">Candidatus Woesebacteria bacterium GW2011_GWC1_38_13</name>
    <dbReference type="NCBI Taxonomy" id="1618583"/>
    <lineage>
        <taxon>Bacteria</taxon>
        <taxon>Candidatus Woeseibacteriota</taxon>
    </lineage>
</organism>
<dbReference type="EMBL" id="LBUE01000001">
    <property type="protein sequence ID" value="KKQ56953.1"/>
    <property type="molecule type" value="Genomic_DNA"/>
</dbReference>
<dbReference type="GO" id="GO:0052689">
    <property type="term" value="F:carboxylic ester hydrolase activity"/>
    <property type="evidence" value="ECO:0007669"/>
    <property type="project" value="UniProtKB-ARBA"/>
</dbReference>
<dbReference type="Pfam" id="PF00326">
    <property type="entry name" value="Peptidase_S9"/>
    <property type="match status" value="1"/>
</dbReference>
<evidence type="ECO:0000259" key="3">
    <source>
        <dbReference type="Pfam" id="PF00326"/>
    </source>
</evidence>
<gene>
    <name evidence="4" type="ORF">US75_C0001G0010</name>
</gene>
<evidence type="ECO:0000313" key="4">
    <source>
        <dbReference type="EMBL" id="KKQ56953.1"/>
    </source>
</evidence>
<sequence length="362" mass="41071">MKTKRISFLVVILIVELTFLAGYITAYIINKPKDSVIFVKNKDVEKPLEKYSIESLSKTDIPAGTLEISDILSEQEKYISYLFLFHFVPGLDNKIIKTTTGVINIPKTGIQNGSYPVILMIRGFVNQKIYVSGMGTKNAANYFAENGFITIAPDFLGYAKSDREAENIFESRFQTYVTVLSLLKSIEEMKNNRDQFFVNKVIIDEHLTAKLLNYSTINIWGHSNGGQIALTILEITGKNFPTVLWAPVSKPFPYSVLYYTDESEDRGKFIRTELSKFEALYDVEKYSLTNYYDKISAPIQLHQGTSDDAVPANWSDTLNDTLKTLNKNVVYIKHSGADHNMNPAWNEAIEQNIGFYTNSTVY</sequence>
<name>A0A0G0INQ9_9BACT</name>
<keyword evidence="2" id="KW-0472">Membrane</keyword>
<dbReference type="GO" id="GO:0008236">
    <property type="term" value="F:serine-type peptidase activity"/>
    <property type="evidence" value="ECO:0007669"/>
    <property type="project" value="InterPro"/>
</dbReference>
<dbReference type="STRING" id="1618583.US75_C0001G0010"/>
<feature type="transmembrane region" description="Helical" evidence="2">
    <location>
        <begin position="7"/>
        <end position="29"/>
    </location>
</feature>
<keyword evidence="2" id="KW-0812">Transmembrane</keyword>
<evidence type="ECO:0000313" key="5">
    <source>
        <dbReference type="Proteomes" id="UP000034096"/>
    </source>
</evidence>
<evidence type="ECO:0000256" key="1">
    <source>
        <dbReference type="ARBA" id="ARBA00022801"/>
    </source>
</evidence>
<dbReference type="PANTHER" id="PTHR22946">
    <property type="entry name" value="DIENELACTONE HYDROLASE DOMAIN-CONTAINING PROTEIN-RELATED"/>
    <property type="match status" value="1"/>
</dbReference>
<dbReference type="InterPro" id="IPR050261">
    <property type="entry name" value="FrsA_esterase"/>
</dbReference>
<proteinExistence type="predicted"/>